<sequence length="168" mass="19093">MTTPTLYIFSGLPATGKSTLGQALAQQLGAVYLRIDTVEQALRDLCDFKVEGEGYRLSYRLAADNLNLGNCVIADSCNPITLTRDEWRDVAKSSNARYVDIEIYCSDSEEHKNRAEQRNTTVTNLTLPTWKQIQNREYHPWNDDIVRINTAGKTPEESLRELLLVLKR</sequence>
<evidence type="ECO:0000313" key="1">
    <source>
        <dbReference type="EMBL" id="ELR67901.1"/>
    </source>
</evidence>
<dbReference type="OrthoDB" id="3819922at2"/>
<dbReference type="InterPro" id="IPR027417">
    <property type="entry name" value="P-loop_NTPase"/>
</dbReference>
<gene>
    <name evidence="1" type="ORF">C942_00209</name>
</gene>
<dbReference type="SUPFAM" id="SSF52540">
    <property type="entry name" value="P-loop containing nucleoside triphosphate hydrolases"/>
    <property type="match status" value="1"/>
</dbReference>
<organism evidence="1 2">
    <name type="scientific">Photobacterium marinum</name>
    <dbReference type="NCBI Taxonomy" id="1056511"/>
    <lineage>
        <taxon>Bacteria</taxon>
        <taxon>Pseudomonadati</taxon>
        <taxon>Pseudomonadota</taxon>
        <taxon>Gammaproteobacteria</taxon>
        <taxon>Vibrionales</taxon>
        <taxon>Vibrionaceae</taxon>
        <taxon>Photobacterium</taxon>
    </lineage>
</organism>
<proteinExistence type="predicted"/>
<dbReference type="Proteomes" id="UP000011134">
    <property type="component" value="Unassembled WGS sequence"/>
</dbReference>
<dbReference type="AlphaFoldDB" id="L8JGA5"/>
<evidence type="ECO:0008006" key="3">
    <source>
        <dbReference type="Google" id="ProtNLM"/>
    </source>
</evidence>
<comment type="caution">
    <text evidence="1">The sequence shown here is derived from an EMBL/GenBank/DDBJ whole genome shotgun (WGS) entry which is preliminary data.</text>
</comment>
<evidence type="ECO:0000313" key="2">
    <source>
        <dbReference type="Proteomes" id="UP000011134"/>
    </source>
</evidence>
<name>L8JGA5_9GAMM</name>
<dbReference type="PATRIC" id="fig|1056511.3.peg.213"/>
<keyword evidence="2" id="KW-1185">Reference proteome</keyword>
<dbReference type="PANTHER" id="PTHR37807">
    <property type="entry name" value="OS07G0160300 PROTEIN"/>
    <property type="match status" value="1"/>
</dbReference>
<reference evidence="1 2" key="1">
    <citation type="submission" date="2012-12" db="EMBL/GenBank/DDBJ databases">
        <title>Genome Assembly of Photobacterium sp. AK15.</title>
        <authorList>
            <person name="Khatri I."/>
            <person name="Vaidya B."/>
            <person name="Srinivas T.N.R."/>
            <person name="Subramanian S."/>
            <person name="Pinnaka A."/>
        </authorList>
    </citation>
    <scope>NUCLEOTIDE SEQUENCE [LARGE SCALE GENOMIC DNA]</scope>
    <source>
        <strain evidence="1 2">AK15</strain>
    </source>
</reference>
<dbReference type="Pfam" id="PF13671">
    <property type="entry name" value="AAA_33"/>
    <property type="match status" value="1"/>
</dbReference>
<dbReference type="EMBL" id="AMZO01000001">
    <property type="protein sequence ID" value="ELR67901.1"/>
    <property type="molecule type" value="Genomic_DNA"/>
</dbReference>
<dbReference type="Gene3D" id="3.40.50.300">
    <property type="entry name" value="P-loop containing nucleotide triphosphate hydrolases"/>
    <property type="match status" value="1"/>
</dbReference>
<accession>L8JGA5</accession>
<protein>
    <recommendedName>
        <fullName evidence="3">Kinase</fullName>
    </recommendedName>
</protein>
<dbReference type="RefSeq" id="WP_007461456.1">
    <property type="nucleotide sequence ID" value="NZ_AMZO01000001.1"/>
</dbReference>
<dbReference type="PANTHER" id="PTHR37807:SF3">
    <property type="entry name" value="OS07G0160300 PROTEIN"/>
    <property type="match status" value="1"/>
</dbReference>